<sequence length="312" mass="32916">MLTVDFSRFPLAPGDRVLDLGCGAGRHAFECYRRGAQVVALDQNGDEIREVAKWFAAMEEAGEAPAGASATAMEGDALNLPFPDDSFDVVIISEVMEHIPDDKGVLAEMVRVLRPGGRIAVTVPRYGPEKVCWALSDAYHEVEGGHIRIYRGDELLGKMREAGLEPYGTHHAHGLHSPYWWLKCAFGVDNDKALPVQAYHKLLVWDIMKKPLATRLAERALNPVIGKSFVVYATKPHLPEPGAAEPAATAESEPAEPAAAAAKPAPASSAPAKPARSATSGAKSGARTGAKKAAGATPAAKSAAKNSAGAAK</sequence>
<dbReference type="PANTHER" id="PTHR43591:SF24">
    <property type="entry name" value="2-METHOXY-6-POLYPRENYL-1,4-BENZOQUINOL METHYLASE, MITOCHONDRIAL"/>
    <property type="match status" value="1"/>
</dbReference>
<dbReference type="RefSeq" id="WP_086721321.1">
    <property type="nucleotide sequence ID" value="NZ_BLAG01000015.1"/>
</dbReference>
<dbReference type="GO" id="GO:0032259">
    <property type="term" value="P:methylation"/>
    <property type="evidence" value="ECO:0007669"/>
    <property type="project" value="UniProtKB-KW"/>
</dbReference>
<dbReference type="Gene3D" id="3.40.50.150">
    <property type="entry name" value="Vaccinia Virus protein VP39"/>
    <property type="match status" value="1"/>
</dbReference>
<dbReference type="PANTHER" id="PTHR43591">
    <property type="entry name" value="METHYLTRANSFERASE"/>
    <property type="match status" value="1"/>
</dbReference>
<keyword evidence="4" id="KW-1185">Reference proteome</keyword>
<name>A0A5J4LMD8_9ACTN</name>
<dbReference type="EMBL" id="BLAG01000015">
    <property type="protein sequence ID" value="GES32796.1"/>
    <property type="molecule type" value="Genomic_DNA"/>
</dbReference>
<dbReference type="CDD" id="cd02440">
    <property type="entry name" value="AdoMet_MTases"/>
    <property type="match status" value="1"/>
</dbReference>
<dbReference type="Pfam" id="PF08241">
    <property type="entry name" value="Methyltransf_11"/>
    <property type="match status" value="1"/>
</dbReference>
<dbReference type="InterPro" id="IPR029063">
    <property type="entry name" value="SAM-dependent_MTases_sf"/>
</dbReference>
<accession>A0A5J4LMD8</accession>
<dbReference type="GeneID" id="96754216"/>
<evidence type="ECO:0000259" key="2">
    <source>
        <dbReference type="Pfam" id="PF08241"/>
    </source>
</evidence>
<dbReference type="GO" id="GO:0008757">
    <property type="term" value="F:S-adenosylmethionine-dependent methyltransferase activity"/>
    <property type="evidence" value="ECO:0007669"/>
    <property type="project" value="InterPro"/>
</dbReference>
<feature type="region of interest" description="Disordered" evidence="1">
    <location>
        <begin position="241"/>
        <end position="312"/>
    </location>
</feature>
<reference evidence="3 4" key="1">
    <citation type="submission" date="2019-10" db="EMBL/GenBank/DDBJ databases">
        <title>Whole genome shotgun sequence of Streptomyces angustmyceticus NBRC 3934.</title>
        <authorList>
            <person name="Hosoyama A."/>
            <person name="Ichikawa N."/>
            <person name="Kimura A."/>
            <person name="Kitahashi Y."/>
            <person name="Komaki H."/>
            <person name="Uohara A."/>
        </authorList>
    </citation>
    <scope>NUCLEOTIDE SEQUENCE [LARGE SCALE GENOMIC DNA]</scope>
    <source>
        <strain evidence="3 4">NBRC 3934</strain>
    </source>
</reference>
<dbReference type="Proteomes" id="UP000325598">
    <property type="component" value="Unassembled WGS sequence"/>
</dbReference>
<comment type="caution">
    <text evidence="3">The sequence shown here is derived from an EMBL/GenBank/DDBJ whole genome shotgun (WGS) entry which is preliminary data.</text>
</comment>
<dbReference type="AlphaFoldDB" id="A0A5J4LMD8"/>
<protein>
    <submittedName>
        <fullName evidence="3">Methyltransferase</fullName>
    </submittedName>
</protein>
<evidence type="ECO:0000256" key="1">
    <source>
        <dbReference type="SAM" id="MobiDB-lite"/>
    </source>
</evidence>
<keyword evidence="3" id="KW-0489">Methyltransferase</keyword>
<dbReference type="OrthoDB" id="9810247at2"/>
<organism evidence="3 4">
    <name type="scientific">Streptomyces angustmyceticus</name>
    <dbReference type="NCBI Taxonomy" id="285578"/>
    <lineage>
        <taxon>Bacteria</taxon>
        <taxon>Bacillati</taxon>
        <taxon>Actinomycetota</taxon>
        <taxon>Actinomycetes</taxon>
        <taxon>Kitasatosporales</taxon>
        <taxon>Streptomycetaceae</taxon>
        <taxon>Streptomyces</taxon>
    </lineage>
</organism>
<feature type="domain" description="Methyltransferase type 11" evidence="2">
    <location>
        <begin position="18"/>
        <end position="120"/>
    </location>
</feature>
<keyword evidence="3" id="KW-0808">Transferase</keyword>
<gene>
    <name evidence="3" type="ORF">San01_52840</name>
</gene>
<evidence type="ECO:0000313" key="3">
    <source>
        <dbReference type="EMBL" id="GES32796.1"/>
    </source>
</evidence>
<evidence type="ECO:0000313" key="4">
    <source>
        <dbReference type="Proteomes" id="UP000325598"/>
    </source>
</evidence>
<dbReference type="SUPFAM" id="SSF53335">
    <property type="entry name" value="S-adenosyl-L-methionine-dependent methyltransferases"/>
    <property type="match status" value="1"/>
</dbReference>
<proteinExistence type="predicted"/>
<dbReference type="InterPro" id="IPR013216">
    <property type="entry name" value="Methyltransf_11"/>
</dbReference>